<comment type="caution">
    <text evidence="6">The sequence shown here is derived from an EMBL/GenBank/DDBJ whole genome shotgun (WGS) entry which is preliminary data.</text>
</comment>
<evidence type="ECO:0000256" key="1">
    <source>
        <dbReference type="ARBA" id="ARBA00022617"/>
    </source>
</evidence>
<sequence>MRAPIYQFSLLSFLLVAGCTTYWQQKKAAPAPTTQFQQQPYSGNAFDEHIRSTEARSPADEQAGFTLPPGFEIELFASEPQIGKPINLAFDAKGRLWVTQSVEYPFPAQPGNGHDRLTILEDRDHDGKADTFIPVSDTLNIPIGIMPVQDGAVAFSIPNVYQLSDANGDDQIETSRRLLGPFGFKDTHGMVNHFRRGFDGWIHACHGFTNLSKIAGTDGDSLTLGSGNTFRFRADGSRVEQTTFGRVNPFGLTFDDWGYLYSSDCHSSPLYQLIRGAEYPYFGRLPEGIGFAPIMKPHEREATALSGLALSSGTTFPKPYRNSLFMGDVVKCRIYRSSYAFKGSSPVGKMEEDFLRSTDPWFRPADIVQGPDGALYVADFYNRIIGHYEVPLDNPGRDHVLGRIWRITYKGQVDKTGLKDWTKADVNELLDGLSADNLSVRMTVADQLIHRIGKAAVKPVEDFLNRRKTAETAYAQGLWILFQLGALPDETLLRALRHPQSLVRTHALRIVREMKTPGTPFQEPVKTALNDANPHVQRAAVEALTTYPTLETVKTLVAFQQKIPAFDTHLAYTTRLCLRDLLRAKPLGTQATLTAWNQLDQIALTESLIGVNTVYASEFLLKTLKTVSLPKETELKMLRQTALYLPVAQRDDLVRFIIRKYQGDPGSQYKLFTVIQQSIKQQGGQVDESVRKWGIALAQSLIVPPAPDWTYALEGNLYLKDLPVAIRIPPVTTLLSPDIRMFGFDLGGLKGVVRSPVFTAPASLEFSTVNYNLKTNTDPENRVQLRLADDTTQIIARKSFLKANDYQAETVTWDLQAYQGKRVYLELVDQSAGLIWVGNFKTNAIQVPAINPKEQGEQQRFAIETAGESGITALEPTIQNLLSSPSTAYFIKVASMRALLRLAPERYATQAVSFLSDDSSPQPYRKEIAGMLGEFPLAQTGKALADGLKKTTGDVQLELLKALATNSDGKDLILKQVRNGILYTRILRQPGLEDRLLLNASPQQLAEFTQLTAYLSPIDETREALIKDRLAHLDASATGGRQIFVQNCSPCHQINKDGGMIGPQLDGIGSWGSQSLATKILDPNRNISEAFRTYTIKLKNGSVKTGLFRREEAASVVYANAAGEEFFVPKKDIAESQASRYTLMPDHFGQTIPQDQFNQLLGYLLSVK</sequence>
<dbReference type="PROSITE" id="PS51257">
    <property type="entry name" value="PROKAR_LIPOPROTEIN"/>
    <property type="match status" value="1"/>
</dbReference>
<dbReference type="InterPro" id="IPR011989">
    <property type="entry name" value="ARM-like"/>
</dbReference>
<name>A0A368JTT5_9BACT</name>
<keyword evidence="2 4" id="KW-0479">Metal-binding</keyword>
<dbReference type="Gene3D" id="1.25.10.10">
    <property type="entry name" value="Leucine-rich Repeat Variant"/>
    <property type="match status" value="1"/>
</dbReference>
<evidence type="ECO:0000259" key="5">
    <source>
        <dbReference type="PROSITE" id="PS51007"/>
    </source>
</evidence>
<dbReference type="InterPro" id="IPR013428">
    <property type="entry name" value="Membrane-bound_put_N"/>
</dbReference>
<dbReference type="InterPro" id="IPR009056">
    <property type="entry name" value="Cyt_c-like_dom"/>
</dbReference>
<keyword evidence="1 4" id="KW-0349">Heme</keyword>
<dbReference type="GO" id="GO:0046872">
    <property type="term" value="F:metal ion binding"/>
    <property type="evidence" value="ECO:0007669"/>
    <property type="project" value="UniProtKB-KW"/>
</dbReference>
<accession>A0A368JTT5</accession>
<evidence type="ECO:0000256" key="4">
    <source>
        <dbReference type="PROSITE-ProRule" id="PRU00433"/>
    </source>
</evidence>
<organism evidence="6 7">
    <name type="scientific">Larkinella punicea</name>
    <dbReference type="NCBI Taxonomy" id="2315727"/>
    <lineage>
        <taxon>Bacteria</taxon>
        <taxon>Pseudomonadati</taxon>
        <taxon>Bacteroidota</taxon>
        <taxon>Cytophagia</taxon>
        <taxon>Cytophagales</taxon>
        <taxon>Spirosomataceae</taxon>
        <taxon>Larkinella</taxon>
    </lineage>
</organism>
<evidence type="ECO:0000256" key="3">
    <source>
        <dbReference type="ARBA" id="ARBA00023004"/>
    </source>
</evidence>
<dbReference type="Pfam" id="PF23500">
    <property type="entry name" value="DUF7133"/>
    <property type="match status" value="1"/>
</dbReference>
<dbReference type="RefSeq" id="WP_114405722.1">
    <property type="nucleotide sequence ID" value="NZ_QOWE01000006.1"/>
</dbReference>
<proteinExistence type="predicted"/>
<dbReference type="AlphaFoldDB" id="A0A368JTT5"/>
<dbReference type="InterPro" id="IPR013427">
    <property type="entry name" value="Haem-bd_dom_put"/>
</dbReference>
<evidence type="ECO:0000313" key="7">
    <source>
        <dbReference type="Proteomes" id="UP000253383"/>
    </source>
</evidence>
<dbReference type="InterPro" id="IPR011041">
    <property type="entry name" value="Quinoprot_gluc/sorb_DH_b-prop"/>
</dbReference>
<dbReference type="SUPFAM" id="SSF50952">
    <property type="entry name" value="Soluble quinoprotein glucose dehydrogenase"/>
    <property type="match status" value="1"/>
</dbReference>
<dbReference type="Gene3D" id="1.10.760.10">
    <property type="entry name" value="Cytochrome c-like domain"/>
    <property type="match status" value="1"/>
</dbReference>
<evidence type="ECO:0000256" key="2">
    <source>
        <dbReference type="ARBA" id="ARBA00022723"/>
    </source>
</evidence>
<dbReference type="SUPFAM" id="SSF46626">
    <property type="entry name" value="Cytochrome c"/>
    <property type="match status" value="1"/>
</dbReference>
<dbReference type="PANTHER" id="PTHR33546">
    <property type="entry name" value="LARGE, MULTIFUNCTIONAL SECRETED PROTEIN-RELATED"/>
    <property type="match status" value="1"/>
</dbReference>
<gene>
    <name evidence="6" type="ORF">DUE52_09365</name>
</gene>
<keyword evidence="3 4" id="KW-0408">Iron</keyword>
<evidence type="ECO:0000313" key="6">
    <source>
        <dbReference type="EMBL" id="RCR70023.1"/>
    </source>
</evidence>
<dbReference type="Pfam" id="PF00034">
    <property type="entry name" value="Cytochrom_C"/>
    <property type="match status" value="1"/>
</dbReference>
<dbReference type="NCBIfam" id="TIGR02604">
    <property type="entry name" value="Piru_Ver_Nterm"/>
    <property type="match status" value="1"/>
</dbReference>
<dbReference type="OrthoDB" id="9808161at2"/>
<dbReference type="GO" id="GO:0009055">
    <property type="term" value="F:electron transfer activity"/>
    <property type="evidence" value="ECO:0007669"/>
    <property type="project" value="InterPro"/>
</dbReference>
<dbReference type="InterPro" id="IPR036909">
    <property type="entry name" value="Cyt_c-like_dom_sf"/>
</dbReference>
<reference evidence="6 7" key="1">
    <citation type="submission" date="2018-07" db="EMBL/GenBank/DDBJ databases">
        <title>Genome analysis of Larkinella rosea.</title>
        <authorList>
            <person name="Zhou Z."/>
            <person name="Wang G."/>
        </authorList>
    </citation>
    <scope>NUCLEOTIDE SEQUENCE [LARGE SCALE GENOMIC DNA]</scope>
    <source>
        <strain evidence="7">zzj9</strain>
    </source>
</reference>
<dbReference type="InterPro" id="IPR055557">
    <property type="entry name" value="DUF7133"/>
</dbReference>
<dbReference type="EMBL" id="QOWE01000006">
    <property type="protein sequence ID" value="RCR70023.1"/>
    <property type="molecule type" value="Genomic_DNA"/>
</dbReference>
<keyword evidence="7" id="KW-1185">Reference proteome</keyword>
<dbReference type="PROSITE" id="PS51007">
    <property type="entry name" value="CYTC"/>
    <property type="match status" value="1"/>
</dbReference>
<dbReference type="NCBIfam" id="TIGR02603">
    <property type="entry name" value="CxxCH_TIGR02603"/>
    <property type="match status" value="1"/>
</dbReference>
<dbReference type="Gene3D" id="2.120.10.30">
    <property type="entry name" value="TolB, C-terminal domain"/>
    <property type="match status" value="1"/>
</dbReference>
<feature type="domain" description="Cytochrome c" evidence="5">
    <location>
        <begin position="1035"/>
        <end position="1168"/>
    </location>
</feature>
<dbReference type="Proteomes" id="UP000253383">
    <property type="component" value="Unassembled WGS sequence"/>
</dbReference>
<dbReference type="InterPro" id="IPR011042">
    <property type="entry name" value="6-blade_b-propeller_TolB-like"/>
</dbReference>
<dbReference type="InterPro" id="IPR016024">
    <property type="entry name" value="ARM-type_fold"/>
</dbReference>
<dbReference type="GO" id="GO:0020037">
    <property type="term" value="F:heme binding"/>
    <property type="evidence" value="ECO:0007669"/>
    <property type="project" value="InterPro"/>
</dbReference>
<protein>
    <recommendedName>
        <fullName evidence="5">Cytochrome c domain-containing protein</fullName>
    </recommendedName>
</protein>
<dbReference type="SUPFAM" id="SSF48371">
    <property type="entry name" value="ARM repeat"/>
    <property type="match status" value="2"/>
</dbReference>
<dbReference type="PANTHER" id="PTHR33546:SF1">
    <property type="entry name" value="LARGE, MULTIFUNCTIONAL SECRETED PROTEIN"/>
    <property type="match status" value="1"/>
</dbReference>